<proteinExistence type="predicted"/>
<gene>
    <name evidence="2" type="ORF">BG845_06822</name>
</gene>
<keyword evidence="3" id="KW-1185">Reference proteome</keyword>
<evidence type="ECO:0000256" key="1">
    <source>
        <dbReference type="SAM" id="Phobius"/>
    </source>
</evidence>
<dbReference type="Proteomes" id="UP000194360">
    <property type="component" value="Unassembled WGS sequence"/>
</dbReference>
<keyword evidence="1" id="KW-1133">Transmembrane helix</keyword>
<protein>
    <recommendedName>
        <fullName evidence="4">Copper resistance protein D</fullName>
    </recommendedName>
</protein>
<accession>A0A1Y2MJ51</accession>
<reference evidence="2 3" key="1">
    <citation type="submission" date="2016-09" db="EMBL/GenBank/DDBJ databases">
        <title>Pseudonocardia autotrophica DSM535, a candidate organism with high potential of specific P450 cytochromes.</title>
        <authorList>
            <person name="Grumaz C."/>
            <person name="Vainshtein Y."/>
            <person name="Kirstahler P."/>
            <person name="Sohn K."/>
        </authorList>
    </citation>
    <scope>NUCLEOTIDE SEQUENCE [LARGE SCALE GENOMIC DNA]</scope>
    <source>
        <strain evidence="2 3">DSM 535</strain>
    </source>
</reference>
<sequence length="68" mass="6859">MLAAVAGGVLAVQLIVVRPLLTRRTDAVLRGDAPSGSRTHLAYVALELVKLGVLIALGITALGITAAA</sequence>
<organism evidence="2 3">
    <name type="scientific">Pseudonocardia autotrophica</name>
    <name type="common">Amycolata autotrophica</name>
    <name type="synonym">Nocardia autotrophica</name>
    <dbReference type="NCBI Taxonomy" id="2074"/>
    <lineage>
        <taxon>Bacteria</taxon>
        <taxon>Bacillati</taxon>
        <taxon>Actinomycetota</taxon>
        <taxon>Actinomycetes</taxon>
        <taxon>Pseudonocardiales</taxon>
        <taxon>Pseudonocardiaceae</taxon>
        <taxon>Pseudonocardia</taxon>
    </lineage>
</organism>
<evidence type="ECO:0008006" key="4">
    <source>
        <dbReference type="Google" id="ProtNLM"/>
    </source>
</evidence>
<keyword evidence="1" id="KW-0812">Transmembrane</keyword>
<dbReference type="STRING" id="2074.BG845_06822"/>
<dbReference type="EMBL" id="MIGB01000087">
    <property type="protein sequence ID" value="OSY34478.1"/>
    <property type="molecule type" value="Genomic_DNA"/>
</dbReference>
<dbReference type="AlphaFoldDB" id="A0A1Y2MJ51"/>
<keyword evidence="1" id="KW-0472">Membrane</keyword>
<evidence type="ECO:0000313" key="3">
    <source>
        <dbReference type="Proteomes" id="UP000194360"/>
    </source>
</evidence>
<evidence type="ECO:0000313" key="2">
    <source>
        <dbReference type="EMBL" id="OSY34478.1"/>
    </source>
</evidence>
<comment type="caution">
    <text evidence="2">The sequence shown here is derived from an EMBL/GenBank/DDBJ whole genome shotgun (WGS) entry which is preliminary data.</text>
</comment>
<name>A0A1Y2MJ51_PSEAH</name>
<feature type="transmembrane region" description="Helical" evidence="1">
    <location>
        <begin position="41"/>
        <end position="64"/>
    </location>
</feature>